<accession>A0A1V6M3D5</accession>
<dbReference type="FunFam" id="3.30.70.20:FF:000045">
    <property type="entry name" value="Ferredoxin, 4Fe-4S"/>
    <property type="match status" value="1"/>
</dbReference>
<name>A0A1V6M3D5_9BACT</name>
<sequence>MAHKITDECINCGACESECPVSAISESGDKRIINAGTCTDCGNCVTVCPVEAILAP</sequence>
<evidence type="ECO:0000313" key="10">
    <source>
        <dbReference type="Proteomes" id="UP000242219"/>
    </source>
</evidence>
<protein>
    <submittedName>
        <fullName evidence="9">Ferredoxin</fullName>
    </submittedName>
</protein>
<evidence type="ECO:0000259" key="8">
    <source>
        <dbReference type="PROSITE" id="PS51379"/>
    </source>
</evidence>
<dbReference type="InterPro" id="IPR017896">
    <property type="entry name" value="4Fe4S_Fe-S-bd"/>
</dbReference>
<dbReference type="PROSITE" id="PS00198">
    <property type="entry name" value="4FE4S_FER_1"/>
    <property type="match status" value="2"/>
</dbReference>
<evidence type="ECO:0000256" key="5">
    <source>
        <dbReference type="ARBA" id="ARBA00022982"/>
    </source>
</evidence>
<evidence type="ECO:0000256" key="4">
    <source>
        <dbReference type="ARBA" id="ARBA00022723"/>
    </source>
</evidence>
<dbReference type="PANTHER" id="PTHR24960:SF79">
    <property type="entry name" value="PHOTOSYSTEM I IRON-SULFUR CENTER"/>
    <property type="match status" value="1"/>
</dbReference>
<keyword evidence="10" id="KW-1185">Reference proteome</keyword>
<keyword evidence="7" id="KW-0411">Iron-sulfur</keyword>
<keyword evidence="3" id="KW-0004">4Fe-4S</keyword>
<evidence type="ECO:0000256" key="6">
    <source>
        <dbReference type="ARBA" id="ARBA00023004"/>
    </source>
</evidence>
<feature type="domain" description="4Fe-4S ferredoxin-type" evidence="8">
    <location>
        <begin position="29"/>
        <end position="56"/>
    </location>
</feature>
<keyword evidence="6" id="KW-0408">Iron</keyword>
<dbReference type="InterPro" id="IPR050157">
    <property type="entry name" value="PSI_iron-sulfur_center"/>
</dbReference>
<evidence type="ECO:0000256" key="2">
    <source>
        <dbReference type="ARBA" id="ARBA00022448"/>
    </source>
</evidence>
<dbReference type="GO" id="GO:0005737">
    <property type="term" value="C:cytoplasm"/>
    <property type="evidence" value="ECO:0007669"/>
    <property type="project" value="TreeGrafter"/>
</dbReference>
<gene>
    <name evidence="9" type="ORF">BIY37_00560</name>
</gene>
<keyword evidence="4" id="KW-0479">Metal-binding</keyword>
<evidence type="ECO:0000313" key="9">
    <source>
        <dbReference type="EMBL" id="OQD46934.1"/>
    </source>
</evidence>
<dbReference type="Pfam" id="PF13187">
    <property type="entry name" value="Fer4_9"/>
    <property type="match status" value="1"/>
</dbReference>
<keyword evidence="5" id="KW-0249">Electron transport</keyword>
<comment type="cofactor">
    <cofactor evidence="1">
        <name>[4Fe-4S] cluster</name>
        <dbReference type="ChEBI" id="CHEBI:49883"/>
    </cofactor>
</comment>
<feature type="domain" description="4Fe-4S ferredoxin-type" evidence="8">
    <location>
        <begin position="1"/>
        <end position="25"/>
    </location>
</feature>
<dbReference type="InterPro" id="IPR017900">
    <property type="entry name" value="4Fe4S_Fe_S_CS"/>
</dbReference>
<dbReference type="PROSITE" id="PS51379">
    <property type="entry name" value="4FE4S_FER_2"/>
    <property type="match status" value="2"/>
</dbReference>
<evidence type="ECO:0000256" key="7">
    <source>
        <dbReference type="ARBA" id="ARBA00023014"/>
    </source>
</evidence>
<evidence type="ECO:0000256" key="1">
    <source>
        <dbReference type="ARBA" id="ARBA00001966"/>
    </source>
</evidence>
<proteinExistence type="predicted"/>
<dbReference type="RefSeq" id="WP_070065900.1">
    <property type="nucleotide sequence ID" value="NZ_MJUW02000017.1"/>
</dbReference>
<dbReference type="SUPFAM" id="SSF54862">
    <property type="entry name" value="4Fe-4S ferredoxins"/>
    <property type="match status" value="1"/>
</dbReference>
<keyword evidence="2" id="KW-0813">Transport</keyword>
<reference evidence="9 10" key="1">
    <citation type="journal article" date="2016" name="Genome Announc.">
        <title>Draft Genome Sequence of the Anaerobic Ammonium-Oxidizing Bacterium 'Candidatus Brocadia sp. 40'.</title>
        <authorList>
            <person name="Ali M."/>
            <person name="Haroon M.F."/>
            <person name="Narita Y."/>
            <person name="Zhang L."/>
            <person name="Rangel Shaw D."/>
            <person name="Okabe S."/>
            <person name="Saikaly P.E."/>
        </authorList>
    </citation>
    <scope>NUCLEOTIDE SEQUENCE [LARGE SCALE GENOMIC DNA]</scope>
    <source>
        <strain evidence="9 10">40</strain>
    </source>
</reference>
<comment type="caution">
    <text evidence="9">The sequence shown here is derived from an EMBL/GenBank/DDBJ whole genome shotgun (WGS) entry which is preliminary data.</text>
</comment>
<dbReference type="GO" id="GO:0046872">
    <property type="term" value="F:metal ion binding"/>
    <property type="evidence" value="ECO:0007669"/>
    <property type="project" value="UniProtKB-KW"/>
</dbReference>
<organism evidence="9 10">
    <name type="scientific">Candidatus Brocadia sapporoensis</name>
    <dbReference type="NCBI Taxonomy" id="392547"/>
    <lineage>
        <taxon>Bacteria</taxon>
        <taxon>Pseudomonadati</taxon>
        <taxon>Planctomycetota</taxon>
        <taxon>Candidatus Brocadiia</taxon>
        <taxon>Candidatus Brocadiales</taxon>
        <taxon>Candidatus Brocadiaceae</taxon>
        <taxon>Candidatus Brocadia</taxon>
    </lineage>
</organism>
<dbReference type="Proteomes" id="UP000242219">
    <property type="component" value="Unassembled WGS sequence"/>
</dbReference>
<dbReference type="GO" id="GO:0051539">
    <property type="term" value="F:4 iron, 4 sulfur cluster binding"/>
    <property type="evidence" value="ECO:0007669"/>
    <property type="project" value="UniProtKB-KW"/>
</dbReference>
<evidence type="ECO:0000256" key="3">
    <source>
        <dbReference type="ARBA" id="ARBA00022485"/>
    </source>
</evidence>
<dbReference type="PANTHER" id="PTHR24960">
    <property type="entry name" value="PHOTOSYSTEM I IRON-SULFUR CENTER-RELATED"/>
    <property type="match status" value="1"/>
</dbReference>
<dbReference type="AlphaFoldDB" id="A0A1V6M3D5"/>
<dbReference type="EMBL" id="MJUW02000017">
    <property type="protein sequence ID" value="OQD46934.1"/>
    <property type="molecule type" value="Genomic_DNA"/>
</dbReference>
<dbReference type="Gene3D" id="3.30.70.20">
    <property type="match status" value="1"/>
</dbReference>